<reference evidence="2" key="1">
    <citation type="journal article" date="2022" name="bioRxiv">
        <title>Sequencing and chromosome-scale assembly of the giantPleurodeles waltlgenome.</title>
        <authorList>
            <person name="Brown T."/>
            <person name="Elewa A."/>
            <person name="Iarovenko S."/>
            <person name="Subramanian E."/>
            <person name="Araus A.J."/>
            <person name="Petzold A."/>
            <person name="Susuki M."/>
            <person name="Suzuki K.-i.T."/>
            <person name="Hayashi T."/>
            <person name="Toyoda A."/>
            <person name="Oliveira C."/>
            <person name="Osipova E."/>
            <person name="Leigh N.D."/>
            <person name="Simon A."/>
            <person name="Yun M.H."/>
        </authorList>
    </citation>
    <scope>NUCLEOTIDE SEQUENCE</scope>
    <source>
        <strain evidence="2">20211129_DDA</strain>
        <tissue evidence="2">Liver</tissue>
    </source>
</reference>
<evidence type="ECO:0000313" key="3">
    <source>
        <dbReference type="Proteomes" id="UP001066276"/>
    </source>
</evidence>
<evidence type="ECO:0000256" key="1">
    <source>
        <dbReference type="SAM" id="MobiDB-lite"/>
    </source>
</evidence>
<evidence type="ECO:0000313" key="2">
    <source>
        <dbReference type="EMBL" id="KAJ1140705.1"/>
    </source>
</evidence>
<organism evidence="2 3">
    <name type="scientific">Pleurodeles waltl</name>
    <name type="common">Iberian ribbed newt</name>
    <dbReference type="NCBI Taxonomy" id="8319"/>
    <lineage>
        <taxon>Eukaryota</taxon>
        <taxon>Metazoa</taxon>
        <taxon>Chordata</taxon>
        <taxon>Craniata</taxon>
        <taxon>Vertebrata</taxon>
        <taxon>Euteleostomi</taxon>
        <taxon>Amphibia</taxon>
        <taxon>Batrachia</taxon>
        <taxon>Caudata</taxon>
        <taxon>Salamandroidea</taxon>
        <taxon>Salamandridae</taxon>
        <taxon>Pleurodelinae</taxon>
        <taxon>Pleurodeles</taxon>
    </lineage>
</organism>
<proteinExistence type="predicted"/>
<dbReference type="Proteomes" id="UP001066276">
    <property type="component" value="Chromosome 6"/>
</dbReference>
<gene>
    <name evidence="2" type="ORF">NDU88_007050</name>
</gene>
<sequence length="174" mass="18892">MRDRASGGGRPGLQLGGSVLWGRRWGLLDFGEPHWGLIDCRRSGHRVTALVRARDGMGRHKRTDPSQGNTMEQYTIPVPLPQNPARSEWSRDAMRVPLDPEEASHAELLAAIQGSRVALEVKLETVAVEVNLLRADLLKVSDNVKVAEGSIVELQTGRGSAATNGTGQFHGRTA</sequence>
<accession>A0AAV7QQQ7</accession>
<comment type="caution">
    <text evidence="2">The sequence shown here is derived from an EMBL/GenBank/DDBJ whole genome shotgun (WGS) entry which is preliminary data.</text>
</comment>
<dbReference type="EMBL" id="JANPWB010000010">
    <property type="protein sequence ID" value="KAJ1140705.1"/>
    <property type="molecule type" value="Genomic_DNA"/>
</dbReference>
<keyword evidence="3" id="KW-1185">Reference proteome</keyword>
<name>A0AAV7QQQ7_PLEWA</name>
<protein>
    <submittedName>
        <fullName evidence="2">Uncharacterized protein</fullName>
    </submittedName>
</protein>
<dbReference type="AlphaFoldDB" id="A0AAV7QQQ7"/>
<feature type="region of interest" description="Disordered" evidence="1">
    <location>
        <begin position="56"/>
        <end position="84"/>
    </location>
</feature>